<feature type="transmembrane region" description="Helical" evidence="1">
    <location>
        <begin position="231"/>
        <end position="255"/>
    </location>
</feature>
<dbReference type="OrthoDB" id="9788724at2"/>
<dbReference type="AlphaFoldDB" id="A0A1X7KT74"/>
<organism evidence="3 4">
    <name type="scientific">Sphingobacterium psychroaquaticum</name>
    <dbReference type="NCBI Taxonomy" id="561061"/>
    <lineage>
        <taxon>Bacteria</taxon>
        <taxon>Pseudomonadati</taxon>
        <taxon>Bacteroidota</taxon>
        <taxon>Sphingobacteriia</taxon>
        <taxon>Sphingobacteriales</taxon>
        <taxon>Sphingobacteriaceae</taxon>
        <taxon>Sphingobacterium</taxon>
    </lineage>
</organism>
<feature type="transmembrane region" description="Helical" evidence="1">
    <location>
        <begin position="201"/>
        <end position="219"/>
    </location>
</feature>
<dbReference type="PANTHER" id="PTHR31061">
    <property type="entry name" value="LD22376P"/>
    <property type="match status" value="1"/>
</dbReference>
<keyword evidence="1" id="KW-0472">Membrane</keyword>
<feature type="transmembrane region" description="Helical" evidence="1">
    <location>
        <begin position="174"/>
        <end position="196"/>
    </location>
</feature>
<evidence type="ECO:0000313" key="4">
    <source>
        <dbReference type="Proteomes" id="UP000192980"/>
    </source>
</evidence>
<dbReference type="EMBL" id="FXAU01000006">
    <property type="protein sequence ID" value="SMG44419.1"/>
    <property type="molecule type" value="Genomic_DNA"/>
</dbReference>
<dbReference type="Proteomes" id="UP000192980">
    <property type="component" value="Unassembled WGS sequence"/>
</dbReference>
<keyword evidence="1" id="KW-0812">Transmembrane</keyword>
<feature type="transmembrane region" description="Helical" evidence="1">
    <location>
        <begin position="359"/>
        <end position="383"/>
    </location>
</feature>
<feature type="transmembrane region" description="Helical" evidence="1">
    <location>
        <begin position="141"/>
        <end position="159"/>
    </location>
</feature>
<evidence type="ECO:0000259" key="2">
    <source>
        <dbReference type="Pfam" id="PF16401"/>
    </source>
</evidence>
<feature type="transmembrane region" description="Helical" evidence="1">
    <location>
        <begin position="297"/>
        <end position="316"/>
    </location>
</feature>
<protein>
    <recommendedName>
        <fullName evidence="2">DUF5009 domain-containing protein</fullName>
    </recommendedName>
</protein>
<dbReference type="InterPro" id="IPR032176">
    <property type="entry name" value="DUF5009"/>
</dbReference>
<evidence type="ECO:0000313" key="3">
    <source>
        <dbReference type="EMBL" id="SMG44419.1"/>
    </source>
</evidence>
<sequence>MATTTVNRFLAIDVLRATTMFFMIFVNDIWTLSNIPSWIGHVAADVDGMGFSDIIFPLFLYIVGLSIPYAIANKIAKGSSTYAVLKHIATRTIALLVMGVFLVNAESYNEGAYLHKSWWVCLLILSFFLLWRVYPKDMKHVFWYRIAGVVLLLGLAFIFERNDGARGIPAMGVYWWGILGLIGWGYLCAALVYLFFYRHTWVLVVSTLLFFGFTVAGEYDFWAQFGALRPYLWLAENSTMAAFCMLGVLSTVAYNKLKDKPLAFYAGGTAVAVVLLVAGMLTRPIWGISKIHATPSWLMLCGGIGILLFLVTVYLTKGKTHIGWYNSIRAAASSTLTCYLVPYVFYALLAPVYTQLPAFMTTGVIGLAKSLLFAWLIIQITAWMEKRSWKLKI</sequence>
<reference evidence="3 4" key="1">
    <citation type="submission" date="2017-04" db="EMBL/GenBank/DDBJ databases">
        <authorList>
            <person name="Afonso C.L."/>
            <person name="Miller P.J."/>
            <person name="Scott M.A."/>
            <person name="Spackman E."/>
            <person name="Goraichik I."/>
            <person name="Dimitrov K.M."/>
            <person name="Suarez D.L."/>
            <person name="Swayne D.E."/>
        </authorList>
    </citation>
    <scope>NUCLEOTIDE SEQUENCE [LARGE SCALE GENOMIC DNA]</scope>
    <source>
        <strain evidence="3 4">DSM 22418</strain>
    </source>
</reference>
<gene>
    <name evidence="3" type="ORF">SAMN05660862_3175</name>
</gene>
<accession>A0A1X7KT74</accession>
<keyword evidence="4" id="KW-1185">Reference proteome</keyword>
<dbReference type="STRING" id="561061.SAMN05660862_3175"/>
<feature type="transmembrane region" description="Helical" evidence="1">
    <location>
        <begin position="84"/>
        <end position="105"/>
    </location>
</feature>
<name>A0A1X7KT74_9SPHI</name>
<dbReference type="RefSeq" id="WP_085473873.1">
    <property type="nucleotide sequence ID" value="NZ_FXAU01000006.1"/>
</dbReference>
<feature type="transmembrane region" description="Helical" evidence="1">
    <location>
        <begin position="328"/>
        <end position="353"/>
    </location>
</feature>
<proteinExistence type="predicted"/>
<feature type="transmembrane region" description="Helical" evidence="1">
    <location>
        <begin position="117"/>
        <end position="134"/>
    </location>
</feature>
<keyword evidence="1" id="KW-1133">Transmembrane helix</keyword>
<feature type="domain" description="DUF5009" evidence="2">
    <location>
        <begin position="11"/>
        <end position="160"/>
    </location>
</feature>
<dbReference type="PANTHER" id="PTHR31061:SF24">
    <property type="entry name" value="LD22376P"/>
    <property type="match status" value="1"/>
</dbReference>
<dbReference type="Pfam" id="PF16401">
    <property type="entry name" value="DUF5009"/>
    <property type="match status" value="1"/>
</dbReference>
<feature type="transmembrane region" description="Helical" evidence="1">
    <location>
        <begin position="54"/>
        <end position="72"/>
    </location>
</feature>
<feature type="transmembrane region" description="Helical" evidence="1">
    <location>
        <begin position="262"/>
        <end position="285"/>
    </location>
</feature>
<evidence type="ECO:0000256" key="1">
    <source>
        <dbReference type="SAM" id="Phobius"/>
    </source>
</evidence>